<name>A0A0B3RV21_9RHOB</name>
<accession>A0A0B3RV21</accession>
<dbReference type="OrthoDB" id="7876960at2"/>
<sequence>MSDQRRTVQDILMERLETIQGISEITAEHLRLTQKQSGMQVLDMAEDDENPGVAREMGRTEGALETCEEKIDALERRLAELDEELEAKVEGGET</sequence>
<dbReference type="GeneID" id="66502792"/>
<organism evidence="1 2">
    <name type="scientific">Mameliella alba</name>
    <dbReference type="NCBI Taxonomy" id="561184"/>
    <lineage>
        <taxon>Bacteria</taxon>
        <taxon>Pseudomonadati</taxon>
        <taxon>Pseudomonadota</taxon>
        <taxon>Alphaproteobacteria</taxon>
        <taxon>Rhodobacterales</taxon>
        <taxon>Roseobacteraceae</taxon>
        <taxon>Mameliella</taxon>
    </lineage>
</organism>
<dbReference type="STRING" id="561184.SAMN05216376_11290"/>
<comment type="caution">
    <text evidence="1">The sequence shown here is derived from an EMBL/GenBank/DDBJ whole genome shotgun (WGS) entry which is preliminary data.</text>
</comment>
<dbReference type="EMBL" id="JSUQ01000024">
    <property type="protein sequence ID" value="KHQ50598.1"/>
    <property type="molecule type" value="Genomic_DNA"/>
</dbReference>
<evidence type="ECO:0000313" key="1">
    <source>
        <dbReference type="EMBL" id="KHQ50598.1"/>
    </source>
</evidence>
<keyword evidence="2" id="KW-1185">Reference proteome</keyword>
<gene>
    <name evidence="1" type="ORF">OA50_04818</name>
</gene>
<protein>
    <submittedName>
        <fullName evidence="1">Uncharacterized protein</fullName>
    </submittedName>
</protein>
<proteinExistence type="predicted"/>
<dbReference type="Proteomes" id="UP000030960">
    <property type="component" value="Unassembled WGS sequence"/>
</dbReference>
<dbReference type="RefSeq" id="WP_133065726.1">
    <property type="nucleotide sequence ID" value="NZ_AP022337.1"/>
</dbReference>
<evidence type="ECO:0000313" key="2">
    <source>
        <dbReference type="Proteomes" id="UP000030960"/>
    </source>
</evidence>
<dbReference type="AlphaFoldDB" id="A0A0B3RV21"/>
<reference evidence="1 2" key="1">
    <citation type="submission" date="2014-10" db="EMBL/GenBank/DDBJ databases">
        <title>Genome sequence of Ponticoccus sp. strain UMTAT08 isolated from clonal culture of toxic dinoflagellate Alexandrium tamiyavanichii.</title>
        <authorList>
            <person name="Gan H.Y."/>
            <person name="Muhd D.-D."/>
            <person name="Mohd Noor M.E."/>
            <person name="Yeong Y.S."/>
            <person name="Usup G."/>
        </authorList>
    </citation>
    <scope>NUCLEOTIDE SEQUENCE [LARGE SCALE GENOMIC DNA]</scope>
    <source>
        <strain evidence="1 2">UMTAT08</strain>
    </source>
</reference>